<dbReference type="Pfam" id="PF10335">
    <property type="entry name" value="DUF294_C"/>
    <property type="match status" value="1"/>
</dbReference>
<dbReference type="EMBL" id="UARK01000031">
    <property type="protein sequence ID" value="SPW31358.1"/>
    <property type="molecule type" value="Genomic_DNA"/>
</dbReference>
<evidence type="ECO:0000313" key="3">
    <source>
        <dbReference type="Proteomes" id="UP000249886"/>
    </source>
</evidence>
<proteinExistence type="predicted"/>
<dbReference type="GO" id="GO:0016740">
    <property type="term" value="F:transferase activity"/>
    <property type="evidence" value="ECO:0007669"/>
    <property type="project" value="UniProtKB-KW"/>
</dbReference>
<reference evidence="2 3" key="1">
    <citation type="submission" date="2018-06" db="EMBL/GenBank/DDBJ databases">
        <authorList>
            <consortium name="Pathogen Informatics"/>
            <person name="Doyle S."/>
        </authorList>
    </citation>
    <scope>NUCLEOTIDE SEQUENCE [LARGE SCALE GENOMIC DNA]</scope>
    <source>
        <strain evidence="2 3">NCTC10254</strain>
    </source>
</reference>
<organism evidence="2 3">
    <name type="scientific">Corynebacterium matruchotii</name>
    <dbReference type="NCBI Taxonomy" id="43768"/>
    <lineage>
        <taxon>Bacteria</taxon>
        <taxon>Bacillati</taxon>
        <taxon>Actinomycetota</taxon>
        <taxon>Actinomycetes</taxon>
        <taxon>Mycobacteriales</taxon>
        <taxon>Corynebacteriaceae</taxon>
        <taxon>Corynebacterium</taxon>
    </lineage>
</organism>
<dbReference type="InterPro" id="IPR018821">
    <property type="entry name" value="DUF294_put_nucleoTrafse_sb-bd"/>
</dbReference>
<dbReference type="AlphaFoldDB" id="A0A8B4H990"/>
<comment type="caution">
    <text evidence="2">The sequence shown here is derived from an EMBL/GenBank/DDBJ whole genome shotgun (WGS) entry which is preliminary data.</text>
</comment>
<evidence type="ECO:0000313" key="2">
    <source>
        <dbReference type="EMBL" id="SPW31358.1"/>
    </source>
</evidence>
<feature type="domain" description="DUF294" evidence="1">
    <location>
        <begin position="206"/>
        <end position="332"/>
    </location>
</feature>
<keyword evidence="2" id="KW-0808">Transferase</keyword>
<protein>
    <submittedName>
        <fullName evidence="2">Nucleotidyltransferase substrate binding domain protein</fullName>
    </submittedName>
</protein>
<name>A0A8B4H990_9CORY</name>
<dbReference type="Proteomes" id="UP000249886">
    <property type="component" value="Unassembled WGS sequence"/>
</dbReference>
<accession>A0A8B4H990</accession>
<sequence length="339" mass="37341">MVGRFVFSKTHMLHARGRYKRCARRCVTFIVVLHASLVELAEQAPRCHSAAAVRGVLAESQDLIRNALDHGENPQDMVSWFSRLVTDTLHSAGARELTGGATLVLTGPVGRGDALPSSPIQWLVECPCGLAPDDIDTEPLAQLITQVGLVSQPTVLGVHARYRQDWLALIRQHAGRHNYGELAVFADAGTWCLAEVLRVADPILFLREALCHRPPSLKLFDGLPDKHVVVNVRRDLLYPIIALARWAGVAAKSQEFSTLARVRDAQQAGVMTANQADYLRQAWHAGLQLQLQRFVDRVHSHETTAESLPAIQRSVFGASARMVSDVAHALARDYGLEVR</sequence>
<evidence type="ECO:0000259" key="1">
    <source>
        <dbReference type="Pfam" id="PF10335"/>
    </source>
</evidence>
<gene>
    <name evidence="2" type="ORF">NCTC10254_02108</name>
</gene>